<gene>
    <name evidence="1" type="ORF">HCN83_01365</name>
</gene>
<dbReference type="RefSeq" id="WP_168004498.1">
    <property type="nucleotide sequence ID" value="NZ_JAATHJ010000001.1"/>
</dbReference>
<sequence length="50" mass="5542">MKRGKAAALESNVSRAEIDLTPRETNVTLFKSNFAAGKSDLRNLTGRYNE</sequence>
<protein>
    <submittedName>
        <fullName evidence="1">Uncharacterized protein</fullName>
    </submittedName>
</protein>
<dbReference type="EMBL" id="JAATHJ010000001">
    <property type="protein sequence ID" value="NJP36230.1"/>
    <property type="molecule type" value="Genomic_DNA"/>
</dbReference>
<dbReference type="Proteomes" id="UP000752012">
    <property type="component" value="Unassembled WGS sequence"/>
</dbReference>
<evidence type="ECO:0000313" key="1">
    <source>
        <dbReference type="EMBL" id="NJP36230.1"/>
    </source>
</evidence>
<reference evidence="1 2" key="1">
    <citation type="submission" date="2020-03" db="EMBL/GenBank/DDBJ databases">
        <title>Assessment of the enzymatic potential of alkaline-tolerant lipase obtained from Bacillus luteus H11 (technogenic soil) for the bioremediation of saline soils contaminated with petroleum substances.</title>
        <authorList>
            <person name="Kalwasinska A."/>
        </authorList>
    </citation>
    <scope>NUCLEOTIDE SEQUENCE [LARGE SCALE GENOMIC DNA]</scope>
    <source>
        <strain evidence="1 2">H11</strain>
    </source>
</reference>
<name>A0A969PL71_9BACI</name>
<proteinExistence type="predicted"/>
<accession>A0A969PL71</accession>
<organism evidence="1 2">
    <name type="scientific">Alkalicoccus luteus</name>
    <dbReference type="NCBI Taxonomy" id="1237094"/>
    <lineage>
        <taxon>Bacteria</taxon>
        <taxon>Bacillati</taxon>
        <taxon>Bacillota</taxon>
        <taxon>Bacilli</taxon>
        <taxon>Bacillales</taxon>
        <taxon>Bacillaceae</taxon>
        <taxon>Alkalicoccus</taxon>
    </lineage>
</organism>
<dbReference type="AlphaFoldDB" id="A0A969PL71"/>
<keyword evidence="2" id="KW-1185">Reference proteome</keyword>
<evidence type="ECO:0000313" key="2">
    <source>
        <dbReference type="Proteomes" id="UP000752012"/>
    </source>
</evidence>
<comment type="caution">
    <text evidence="1">The sequence shown here is derived from an EMBL/GenBank/DDBJ whole genome shotgun (WGS) entry which is preliminary data.</text>
</comment>